<feature type="transmembrane region" description="Helical" evidence="1">
    <location>
        <begin position="134"/>
        <end position="158"/>
    </location>
</feature>
<evidence type="ECO:0000256" key="1">
    <source>
        <dbReference type="SAM" id="Phobius"/>
    </source>
</evidence>
<comment type="caution">
    <text evidence="2">The sequence shown here is derived from an EMBL/GenBank/DDBJ whole genome shotgun (WGS) entry which is preliminary data.</text>
</comment>
<dbReference type="KEGG" id="more:E1B28_002771"/>
<proteinExistence type="predicted"/>
<keyword evidence="3" id="KW-1185">Reference proteome</keyword>
<accession>A0A9P7RNP1</accession>
<evidence type="ECO:0000313" key="2">
    <source>
        <dbReference type="EMBL" id="KAG7086850.1"/>
    </source>
</evidence>
<feature type="transmembrane region" description="Helical" evidence="1">
    <location>
        <begin position="20"/>
        <end position="46"/>
    </location>
</feature>
<feature type="transmembrane region" description="Helical" evidence="1">
    <location>
        <begin position="249"/>
        <end position="266"/>
    </location>
</feature>
<protein>
    <submittedName>
        <fullName evidence="2">Uncharacterized protein</fullName>
    </submittedName>
</protein>
<organism evidence="2 3">
    <name type="scientific">Marasmius oreades</name>
    <name type="common">fairy-ring Marasmius</name>
    <dbReference type="NCBI Taxonomy" id="181124"/>
    <lineage>
        <taxon>Eukaryota</taxon>
        <taxon>Fungi</taxon>
        <taxon>Dikarya</taxon>
        <taxon>Basidiomycota</taxon>
        <taxon>Agaricomycotina</taxon>
        <taxon>Agaricomycetes</taxon>
        <taxon>Agaricomycetidae</taxon>
        <taxon>Agaricales</taxon>
        <taxon>Marasmiineae</taxon>
        <taxon>Marasmiaceae</taxon>
        <taxon>Marasmius</taxon>
    </lineage>
</organism>
<keyword evidence="1" id="KW-0812">Transmembrane</keyword>
<dbReference type="AlphaFoldDB" id="A0A9P7RNP1"/>
<reference evidence="2" key="1">
    <citation type="journal article" date="2021" name="Genome Biol. Evol.">
        <title>The assembled and annotated genome of the fairy-ring fungus Marasmius oreades.</title>
        <authorList>
            <person name="Hiltunen M."/>
            <person name="Ament-Velasquez S.L."/>
            <person name="Johannesson H."/>
        </authorList>
    </citation>
    <scope>NUCLEOTIDE SEQUENCE</scope>
    <source>
        <strain evidence="2">03SP1</strain>
    </source>
</reference>
<keyword evidence="1" id="KW-1133">Transmembrane helix</keyword>
<sequence>MNSSIRTGSTSANALQHNLVLVNIFLGLQLFGLFGSIIVLICALIASVKRYGSWYSFMISWIISSVSYTLLFFGGQHDDPTPTIGLCMAQASLIYAAPPHTAASTLGLVIQIWFSVHEGLGKKPFTGQRIWAHVFLLLPYILWLMIVIESLVIALMYPDTVKRSSSGMYCSSRIIIPGRISAALVSIILLLAIIVEALIIISIRKRWKALREQTVGSLVVRGTLFMIFGFIAAVLSLTFTFLVNKGPHMNIVVSTIPIAAIIMFGTQRDLMGVLMFWRWRSAKRDVEGNPES</sequence>
<evidence type="ECO:0000313" key="3">
    <source>
        <dbReference type="Proteomes" id="UP001049176"/>
    </source>
</evidence>
<dbReference type="RefSeq" id="XP_043003321.1">
    <property type="nucleotide sequence ID" value="XM_043159716.1"/>
</dbReference>
<name>A0A9P7RNP1_9AGAR</name>
<dbReference type="OrthoDB" id="3259067at2759"/>
<feature type="transmembrane region" description="Helical" evidence="1">
    <location>
        <begin position="93"/>
        <end position="114"/>
    </location>
</feature>
<dbReference type="EMBL" id="CM032190">
    <property type="protein sequence ID" value="KAG7086850.1"/>
    <property type="molecule type" value="Genomic_DNA"/>
</dbReference>
<keyword evidence="1" id="KW-0472">Membrane</keyword>
<feature type="transmembrane region" description="Helical" evidence="1">
    <location>
        <begin position="224"/>
        <end position="243"/>
    </location>
</feature>
<feature type="transmembrane region" description="Helical" evidence="1">
    <location>
        <begin position="178"/>
        <end position="203"/>
    </location>
</feature>
<dbReference type="GeneID" id="66071847"/>
<gene>
    <name evidence="2" type="ORF">E1B28_002771</name>
</gene>
<dbReference type="Proteomes" id="UP001049176">
    <property type="component" value="Chromosome 10"/>
</dbReference>
<feature type="transmembrane region" description="Helical" evidence="1">
    <location>
        <begin position="53"/>
        <end position="73"/>
    </location>
</feature>